<dbReference type="CDD" id="cd01392">
    <property type="entry name" value="HTH_LacI"/>
    <property type="match status" value="1"/>
</dbReference>
<dbReference type="Pfam" id="PF13377">
    <property type="entry name" value="Peripla_BP_3"/>
    <property type="match status" value="1"/>
</dbReference>
<keyword evidence="3" id="KW-0804">Transcription</keyword>
<feature type="domain" description="HTH lacI-type" evidence="5">
    <location>
        <begin position="14"/>
        <end position="68"/>
    </location>
</feature>
<dbReference type="InterPro" id="IPR028082">
    <property type="entry name" value="Peripla_BP_I"/>
</dbReference>
<gene>
    <name evidence="6" type="primary">ccpA</name>
    <name evidence="6" type="ORF">JAN5088_01451</name>
</gene>
<dbReference type="SMART" id="SM00354">
    <property type="entry name" value="HTH_LACI"/>
    <property type="match status" value="1"/>
</dbReference>
<evidence type="ECO:0000256" key="1">
    <source>
        <dbReference type="ARBA" id="ARBA00023015"/>
    </source>
</evidence>
<sequence length="361" mass="38409">MDRAPTDAPRLTTPTLQDVAARAGVSTATVSRALNFPDRVAAATRDRVMQAVADLGYSPNFGARAMAARRTNTIGAIIPTMENAIFARGLQAFQDGLRAEGFTLLVASSAYSAAEEEEQIRTLVARGADGLLLIGHERDRRIRDFLDARGIPALVTWAFDANAAHPSVGFDNRAAMRTLADRAIEMGHSRLAMISADTVGNDRAAERVAGVRKAMAAAGLDAADLTVIVTPYGIDNGGRALAQLMARDRAPTVVLCGNDVLAVGALRQARLMGLDVPGDLSITGFDDIELAQVAVPELTTVHVPHRKMGAEAARVLARMVRDGAPAEAVKLPADLRMRASLAPPRARRGGPRMWWPGASRR</sequence>
<dbReference type="Proteomes" id="UP000048908">
    <property type="component" value="Unassembled WGS sequence"/>
</dbReference>
<dbReference type="STRING" id="282197.SAMN04488517_101614"/>
<dbReference type="Gene3D" id="1.10.260.40">
    <property type="entry name" value="lambda repressor-like DNA-binding domains"/>
    <property type="match status" value="1"/>
</dbReference>
<name>A0A0M6XNL5_9RHOB</name>
<protein>
    <submittedName>
        <fullName evidence="6">Glucose-resistance amylase regulator</fullName>
    </submittedName>
</protein>
<dbReference type="SUPFAM" id="SSF53822">
    <property type="entry name" value="Periplasmic binding protein-like I"/>
    <property type="match status" value="1"/>
</dbReference>
<dbReference type="PROSITE" id="PS50932">
    <property type="entry name" value="HTH_LACI_2"/>
    <property type="match status" value="1"/>
</dbReference>
<accession>A0A0M6XNL5</accession>
<dbReference type="GO" id="GO:0003700">
    <property type="term" value="F:DNA-binding transcription factor activity"/>
    <property type="evidence" value="ECO:0007669"/>
    <property type="project" value="TreeGrafter"/>
</dbReference>
<dbReference type="Gene3D" id="3.40.50.2300">
    <property type="match status" value="2"/>
</dbReference>
<dbReference type="PANTHER" id="PTHR30146">
    <property type="entry name" value="LACI-RELATED TRANSCRIPTIONAL REPRESSOR"/>
    <property type="match status" value="1"/>
</dbReference>
<keyword evidence="7" id="KW-1185">Reference proteome</keyword>
<dbReference type="CDD" id="cd06273">
    <property type="entry name" value="PBP1_LacI-like"/>
    <property type="match status" value="1"/>
</dbReference>
<dbReference type="AlphaFoldDB" id="A0A0M6XNL5"/>
<keyword evidence="1" id="KW-0805">Transcription regulation</keyword>
<dbReference type="InterPro" id="IPR000843">
    <property type="entry name" value="HTH_LacI"/>
</dbReference>
<proteinExistence type="predicted"/>
<dbReference type="InterPro" id="IPR010982">
    <property type="entry name" value="Lambda_DNA-bd_dom_sf"/>
</dbReference>
<dbReference type="PANTHER" id="PTHR30146:SF109">
    <property type="entry name" value="HTH-TYPE TRANSCRIPTIONAL REGULATOR GALS"/>
    <property type="match status" value="1"/>
</dbReference>
<dbReference type="RefSeq" id="WP_055682114.1">
    <property type="nucleotide sequence ID" value="NZ_CXPG01000014.1"/>
</dbReference>
<evidence type="ECO:0000256" key="3">
    <source>
        <dbReference type="ARBA" id="ARBA00023163"/>
    </source>
</evidence>
<feature type="compositionally biased region" description="Low complexity" evidence="4">
    <location>
        <begin position="351"/>
        <end position="361"/>
    </location>
</feature>
<keyword evidence="2" id="KW-0238">DNA-binding</keyword>
<evidence type="ECO:0000313" key="6">
    <source>
        <dbReference type="EMBL" id="CTQ32679.1"/>
    </source>
</evidence>
<dbReference type="OrthoDB" id="234496at2"/>
<dbReference type="InterPro" id="IPR046335">
    <property type="entry name" value="LacI/GalR-like_sensor"/>
</dbReference>
<dbReference type="Pfam" id="PF00356">
    <property type="entry name" value="LacI"/>
    <property type="match status" value="1"/>
</dbReference>
<dbReference type="PRINTS" id="PR00036">
    <property type="entry name" value="HTHLACI"/>
</dbReference>
<evidence type="ECO:0000256" key="2">
    <source>
        <dbReference type="ARBA" id="ARBA00023125"/>
    </source>
</evidence>
<dbReference type="PROSITE" id="PS00356">
    <property type="entry name" value="HTH_LACI_1"/>
    <property type="match status" value="1"/>
</dbReference>
<evidence type="ECO:0000313" key="7">
    <source>
        <dbReference type="Proteomes" id="UP000048908"/>
    </source>
</evidence>
<evidence type="ECO:0000256" key="4">
    <source>
        <dbReference type="SAM" id="MobiDB-lite"/>
    </source>
</evidence>
<organism evidence="6 7">
    <name type="scientific">Jannaschia rubra</name>
    <dbReference type="NCBI Taxonomy" id="282197"/>
    <lineage>
        <taxon>Bacteria</taxon>
        <taxon>Pseudomonadati</taxon>
        <taxon>Pseudomonadota</taxon>
        <taxon>Alphaproteobacteria</taxon>
        <taxon>Rhodobacterales</taxon>
        <taxon>Roseobacteraceae</taxon>
        <taxon>Jannaschia</taxon>
    </lineage>
</organism>
<dbReference type="GO" id="GO:0000976">
    <property type="term" value="F:transcription cis-regulatory region binding"/>
    <property type="evidence" value="ECO:0007669"/>
    <property type="project" value="TreeGrafter"/>
</dbReference>
<feature type="region of interest" description="Disordered" evidence="4">
    <location>
        <begin position="342"/>
        <end position="361"/>
    </location>
</feature>
<reference evidence="6 7" key="1">
    <citation type="submission" date="2015-07" db="EMBL/GenBank/DDBJ databases">
        <authorList>
            <person name="Noorani M."/>
        </authorList>
    </citation>
    <scope>NUCLEOTIDE SEQUENCE [LARGE SCALE GENOMIC DNA]</scope>
    <source>
        <strain evidence="6 7">CECT 5088</strain>
    </source>
</reference>
<dbReference type="SUPFAM" id="SSF47413">
    <property type="entry name" value="lambda repressor-like DNA-binding domains"/>
    <property type="match status" value="1"/>
</dbReference>
<dbReference type="EMBL" id="CXPG01000014">
    <property type="protein sequence ID" value="CTQ32679.1"/>
    <property type="molecule type" value="Genomic_DNA"/>
</dbReference>
<evidence type="ECO:0000259" key="5">
    <source>
        <dbReference type="PROSITE" id="PS50932"/>
    </source>
</evidence>